<reference evidence="2" key="1">
    <citation type="journal article" date="2014" name="Int. J. Syst. Evol. Microbiol.">
        <title>Complete genome sequence of Corynebacterium casei LMG S-19264T (=DSM 44701T), isolated from a smear-ripened cheese.</title>
        <authorList>
            <consortium name="US DOE Joint Genome Institute (JGI-PGF)"/>
            <person name="Walter F."/>
            <person name="Albersmeier A."/>
            <person name="Kalinowski J."/>
            <person name="Ruckert C."/>
        </authorList>
    </citation>
    <scope>NUCLEOTIDE SEQUENCE</scope>
    <source>
        <strain evidence="2">CGMCC 1.3617</strain>
    </source>
</reference>
<sequence length="61" mass="6759">MLPGLVAEQANKMIAFDLKVGTRTVEFHRANLMQKFQVGSFTEAVRLAVAAGLWPRPGMEK</sequence>
<keyword evidence="3" id="KW-1185">Reference proteome</keyword>
<dbReference type="SMART" id="SM00421">
    <property type="entry name" value="HTH_LUXR"/>
    <property type="match status" value="1"/>
</dbReference>
<evidence type="ECO:0000313" key="3">
    <source>
        <dbReference type="Proteomes" id="UP000661507"/>
    </source>
</evidence>
<proteinExistence type="predicted"/>
<dbReference type="InterPro" id="IPR000792">
    <property type="entry name" value="Tscrpt_reg_LuxR_C"/>
</dbReference>
<evidence type="ECO:0000259" key="1">
    <source>
        <dbReference type="PROSITE" id="PS50043"/>
    </source>
</evidence>
<protein>
    <recommendedName>
        <fullName evidence="1">HTH luxR-type domain-containing protein</fullName>
    </recommendedName>
</protein>
<accession>A0A917KQF8</accession>
<dbReference type="Proteomes" id="UP000661507">
    <property type="component" value="Unassembled WGS sequence"/>
</dbReference>
<feature type="domain" description="HTH luxR-type" evidence="1">
    <location>
        <begin position="1"/>
        <end position="52"/>
    </location>
</feature>
<dbReference type="GO" id="GO:0006355">
    <property type="term" value="P:regulation of DNA-templated transcription"/>
    <property type="evidence" value="ECO:0007669"/>
    <property type="project" value="InterPro"/>
</dbReference>
<name>A0A917KQF8_9PROT</name>
<dbReference type="Gene3D" id="1.10.10.10">
    <property type="entry name" value="Winged helix-like DNA-binding domain superfamily/Winged helix DNA-binding domain"/>
    <property type="match status" value="1"/>
</dbReference>
<dbReference type="GO" id="GO:0003677">
    <property type="term" value="F:DNA binding"/>
    <property type="evidence" value="ECO:0007669"/>
    <property type="project" value="InterPro"/>
</dbReference>
<dbReference type="PROSITE" id="PS50043">
    <property type="entry name" value="HTH_LUXR_2"/>
    <property type="match status" value="1"/>
</dbReference>
<evidence type="ECO:0000313" key="2">
    <source>
        <dbReference type="EMBL" id="GGJ21545.1"/>
    </source>
</evidence>
<dbReference type="InterPro" id="IPR036388">
    <property type="entry name" value="WH-like_DNA-bd_sf"/>
</dbReference>
<comment type="caution">
    <text evidence="2">The sequence shown here is derived from an EMBL/GenBank/DDBJ whole genome shotgun (WGS) entry which is preliminary data.</text>
</comment>
<dbReference type="AlphaFoldDB" id="A0A917KQF8"/>
<reference evidence="2" key="2">
    <citation type="submission" date="2020-09" db="EMBL/GenBank/DDBJ databases">
        <authorList>
            <person name="Sun Q."/>
            <person name="Zhou Y."/>
        </authorList>
    </citation>
    <scope>NUCLEOTIDE SEQUENCE</scope>
    <source>
        <strain evidence="2">CGMCC 1.3617</strain>
    </source>
</reference>
<gene>
    <name evidence="2" type="ORF">GCM10011320_31060</name>
</gene>
<dbReference type="SUPFAM" id="SSF46894">
    <property type="entry name" value="C-terminal effector domain of the bipartite response regulators"/>
    <property type="match status" value="1"/>
</dbReference>
<dbReference type="Pfam" id="PF00196">
    <property type="entry name" value="GerE"/>
    <property type="match status" value="1"/>
</dbReference>
<dbReference type="InterPro" id="IPR016032">
    <property type="entry name" value="Sig_transdc_resp-reg_C-effctor"/>
</dbReference>
<dbReference type="EMBL" id="BMKW01000007">
    <property type="protein sequence ID" value="GGJ21545.1"/>
    <property type="molecule type" value="Genomic_DNA"/>
</dbReference>
<organism evidence="2 3">
    <name type="scientific">Neoroseomonas lacus</name>
    <dbReference type="NCBI Taxonomy" id="287609"/>
    <lineage>
        <taxon>Bacteria</taxon>
        <taxon>Pseudomonadati</taxon>
        <taxon>Pseudomonadota</taxon>
        <taxon>Alphaproteobacteria</taxon>
        <taxon>Acetobacterales</taxon>
        <taxon>Acetobacteraceae</taxon>
        <taxon>Neoroseomonas</taxon>
    </lineage>
</organism>